<sequence length="427" mass="48417">MRKNLSLYFLLIIVALASCRKEYDDVFDESPDTRINETLAAYNKTLIGAPNGWKALVYPSALEGTAFGFYFKFDSSNRVDMFSDFDSVSAVTVRTSSFRLKSLQQPCLLFDTYSYIHVLCDPDASKNGGYYGKGLFSDFEFAIDGVYGDTIKLTGRLNGSKAIFVKATSQEAQDYYDKKRNWEFNKFSRFLTYFKLLTVGSNKYDIYVDQLYRRITLKWISNNGEKEFRTNYYFDNNGISFTTPFRDGAVSFASFSDIKWDVSAQRLTMKAGENSAVITSSIKPQVLDKEAGKRWYNSAAATESYWASLSGFHVDGVDDAYGVTNIAGFNFMFYYPVYDGEYDFAGILPAERPYGPAFTPVFNTNGTVTFDFSGLAFGQIPENESATIGNIITKYRESEGFYFVQTGESSYDMVNAKDARTWITWQQ</sequence>
<dbReference type="InterPro" id="IPR025396">
    <property type="entry name" value="DUF4302"/>
</dbReference>
<evidence type="ECO:0000313" key="1">
    <source>
        <dbReference type="EMBL" id="ACU59686.1"/>
    </source>
</evidence>
<protein>
    <recommendedName>
        <fullName evidence="3">DUF4302 domain-containing protein</fullName>
    </recommendedName>
</protein>
<evidence type="ECO:0000313" key="2">
    <source>
        <dbReference type="Proteomes" id="UP000002215"/>
    </source>
</evidence>
<dbReference type="KEGG" id="cpi:Cpin_2194"/>
<dbReference type="AlphaFoldDB" id="A0A979G2W6"/>
<accession>A0A979G2W6</accession>
<dbReference type="Proteomes" id="UP000002215">
    <property type="component" value="Chromosome"/>
</dbReference>
<dbReference type="EMBL" id="CP001699">
    <property type="protein sequence ID" value="ACU59686.1"/>
    <property type="molecule type" value="Genomic_DNA"/>
</dbReference>
<dbReference type="Pfam" id="PF14135">
    <property type="entry name" value="DUF4302"/>
    <property type="match status" value="1"/>
</dbReference>
<name>A0A979G2W6_CHIPD</name>
<reference evidence="2" key="1">
    <citation type="submission" date="2009-08" db="EMBL/GenBank/DDBJ databases">
        <title>The complete genome of Chitinophaga pinensis DSM 2588.</title>
        <authorList>
            <consortium name="US DOE Joint Genome Institute (JGI-PGF)"/>
            <person name="Lucas S."/>
            <person name="Copeland A."/>
            <person name="Lapidus A."/>
            <person name="Glavina del Rio T."/>
            <person name="Dalin E."/>
            <person name="Tice H."/>
            <person name="Bruce D."/>
            <person name="Goodwin L."/>
            <person name="Pitluck S."/>
            <person name="Kyrpides N."/>
            <person name="Mavromatis K."/>
            <person name="Ivanova N."/>
            <person name="Mikhailova N."/>
            <person name="Sims D."/>
            <person name="Meinche L."/>
            <person name="Brettin T."/>
            <person name="Detter J.C."/>
            <person name="Han C."/>
            <person name="Larimer F."/>
            <person name="Land M."/>
            <person name="Hauser L."/>
            <person name="Markowitz V."/>
            <person name="Cheng J.-F."/>
            <person name="Hugenholtz P."/>
            <person name="Woyke T."/>
            <person name="Wu D."/>
            <person name="Spring S."/>
            <person name="Klenk H.-P."/>
            <person name="Eisen J.A."/>
        </authorList>
    </citation>
    <scope>NUCLEOTIDE SEQUENCE [LARGE SCALE GENOMIC DNA]</scope>
    <source>
        <strain evidence="2">ATCC 43595 / DSM 2588 / LMG 13176 / NBRC 15968 / NCIMB 11800 / UQM 2034</strain>
    </source>
</reference>
<gene>
    <name evidence="1" type="ordered locus">Cpin_2194</name>
</gene>
<dbReference type="RefSeq" id="WP_012789862.1">
    <property type="nucleotide sequence ID" value="NC_013132.1"/>
</dbReference>
<organism evidence="1 2">
    <name type="scientific">Chitinophaga pinensis (strain ATCC 43595 / DSM 2588 / LMG 13176 / NBRC 15968 / NCIMB 11800 / UQM 2034)</name>
    <dbReference type="NCBI Taxonomy" id="485918"/>
    <lineage>
        <taxon>Bacteria</taxon>
        <taxon>Pseudomonadati</taxon>
        <taxon>Bacteroidota</taxon>
        <taxon>Chitinophagia</taxon>
        <taxon>Chitinophagales</taxon>
        <taxon>Chitinophagaceae</taxon>
        <taxon>Chitinophaga</taxon>
    </lineage>
</organism>
<dbReference type="PROSITE" id="PS51257">
    <property type="entry name" value="PROKAR_LIPOPROTEIN"/>
    <property type="match status" value="1"/>
</dbReference>
<reference evidence="1 2" key="2">
    <citation type="journal article" date="2010" name="Stand. Genomic Sci.">
        <title>Complete genome sequence of Chitinophaga pinensis type strain (UQM 2034).</title>
        <authorList>
            <person name="Glavina Del Rio T."/>
            <person name="Abt B."/>
            <person name="Spring S."/>
            <person name="Lapidus A."/>
            <person name="Nolan M."/>
            <person name="Tice H."/>
            <person name="Copeland A."/>
            <person name="Cheng J.F."/>
            <person name="Chen F."/>
            <person name="Bruce D."/>
            <person name="Goodwin L."/>
            <person name="Pitluck S."/>
            <person name="Ivanova N."/>
            <person name="Mavromatis K."/>
            <person name="Mikhailova N."/>
            <person name="Pati A."/>
            <person name="Chen A."/>
            <person name="Palaniappan K."/>
            <person name="Land M."/>
            <person name="Hauser L."/>
            <person name="Chang Y.J."/>
            <person name="Jeffries C.D."/>
            <person name="Chain P."/>
            <person name="Saunders E."/>
            <person name="Detter J.C."/>
            <person name="Brettin T."/>
            <person name="Rohde M."/>
            <person name="Goker M."/>
            <person name="Bristow J."/>
            <person name="Eisen J.A."/>
            <person name="Markowitz V."/>
            <person name="Hugenholtz P."/>
            <person name="Kyrpides N.C."/>
            <person name="Klenk H.P."/>
            <person name="Lucas S."/>
        </authorList>
    </citation>
    <scope>NUCLEOTIDE SEQUENCE [LARGE SCALE GENOMIC DNA]</scope>
    <source>
        <strain evidence="2">ATCC 43595 / DSM 2588 / LMG 13176 / NBRC 15968 / NCIMB 11800 / UQM 2034</strain>
    </source>
</reference>
<evidence type="ECO:0008006" key="3">
    <source>
        <dbReference type="Google" id="ProtNLM"/>
    </source>
</evidence>
<dbReference type="OrthoDB" id="707849at2"/>
<proteinExistence type="predicted"/>